<dbReference type="Proteomes" id="UP001596414">
    <property type="component" value="Unassembled WGS sequence"/>
</dbReference>
<dbReference type="PANTHER" id="PTHR48111">
    <property type="entry name" value="REGULATOR OF RPOS"/>
    <property type="match status" value="1"/>
</dbReference>
<evidence type="ECO:0000256" key="4">
    <source>
        <dbReference type="ARBA" id="ARBA00023125"/>
    </source>
</evidence>
<dbReference type="Pfam" id="PF00072">
    <property type="entry name" value="Response_reg"/>
    <property type="match status" value="1"/>
</dbReference>
<name>A0ABD5X5D6_9EURY</name>
<dbReference type="InterPro" id="IPR039420">
    <property type="entry name" value="WalR-like"/>
</dbReference>
<keyword evidence="5" id="KW-0804">Transcription</keyword>
<feature type="domain" description="Response regulatory" evidence="7">
    <location>
        <begin position="12"/>
        <end position="131"/>
    </location>
</feature>
<keyword evidence="3" id="KW-0805">Transcription regulation</keyword>
<accession>A0ABD5X5D6</accession>
<comment type="caution">
    <text evidence="8">The sequence shown here is derived from an EMBL/GenBank/DDBJ whole genome shotgun (WGS) entry which is preliminary data.</text>
</comment>
<protein>
    <submittedName>
        <fullName evidence="8">Response regulator transcription factor</fullName>
    </submittedName>
</protein>
<evidence type="ECO:0000256" key="5">
    <source>
        <dbReference type="ARBA" id="ARBA00023163"/>
    </source>
</evidence>
<dbReference type="AlphaFoldDB" id="A0ABD5X5D6"/>
<evidence type="ECO:0000313" key="9">
    <source>
        <dbReference type="Proteomes" id="UP001596414"/>
    </source>
</evidence>
<evidence type="ECO:0000256" key="1">
    <source>
        <dbReference type="ARBA" id="ARBA00022553"/>
    </source>
</evidence>
<feature type="modified residue" description="4-aspartylphosphate" evidence="6">
    <location>
        <position position="64"/>
    </location>
</feature>
<dbReference type="InterPro" id="IPR011006">
    <property type="entry name" value="CheY-like_superfamily"/>
</dbReference>
<dbReference type="GO" id="GO:0003677">
    <property type="term" value="F:DNA binding"/>
    <property type="evidence" value="ECO:0007669"/>
    <property type="project" value="UniProtKB-KW"/>
</dbReference>
<evidence type="ECO:0000259" key="7">
    <source>
        <dbReference type="PROSITE" id="PS50110"/>
    </source>
</evidence>
<keyword evidence="1 6" id="KW-0597">Phosphoprotein</keyword>
<evidence type="ECO:0000313" key="8">
    <source>
        <dbReference type="EMBL" id="MFC7124789.1"/>
    </source>
</evidence>
<proteinExistence type="predicted"/>
<sequence length="134" mass="15105">MKREYEPYMTAEIVIAEDDETTREVVEFNLTDNGWDVVAFSDGNECWESLESRASNPPDLVVLDVMMPELDGTAVLKRIRNHDALVDLPVVMLTSRNREEDIVQALDAGADDFVAKPFSETELVSRVETVLDEV</sequence>
<keyword evidence="2" id="KW-0902">Two-component regulatory system</keyword>
<dbReference type="CDD" id="cd17574">
    <property type="entry name" value="REC_OmpR"/>
    <property type="match status" value="1"/>
</dbReference>
<evidence type="ECO:0000256" key="3">
    <source>
        <dbReference type="ARBA" id="ARBA00023015"/>
    </source>
</evidence>
<dbReference type="RefSeq" id="WP_267638430.1">
    <property type="nucleotide sequence ID" value="NZ_JAODIY010000013.1"/>
</dbReference>
<gene>
    <name evidence="8" type="ORF">ACFQJ7_01865</name>
</gene>
<evidence type="ECO:0000256" key="6">
    <source>
        <dbReference type="PROSITE-ProRule" id="PRU00169"/>
    </source>
</evidence>
<dbReference type="SMART" id="SM00448">
    <property type="entry name" value="REC"/>
    <property type="match status" value="1"/>
</dbReference>
<reference evidence="8 9" key="1">
    <citation type="journal article" date="2014" name="Int. J. Syst. Evol. Microbiol.">
        <title>Complete genome sequence of Corynebacterium casei LMG S-19264T (=DSM 44701T), isolated from a smear-ripened cheese.</title>
        <authorList>
            <consortium name="US DOE Joint Genome Institute (JGI-PGF)"/>
            <person name="Walter F."/>
            <person name="Albersmeier A."/>
            <person name="Kalinowski J."/>
            <person name="Ruckert C."/>
        </authorList>
    </citation>
    <scope>NUCLEOTIDE SEQUENCE [LARGE SCALE GENOMIC DNA]</scope>
    <source>
        <strain evidence="8 9">CGMCC 4.7215</strain>
    </source>
</reference>
<dbReference type="SUPFAM" id="SSF52172">
    <property type="entry name" value="CheY-like"/>
    <property type="match status" value="1"/>
</dbReference>
<dbReference type="PROSITE" id="PS50110">
    <property type="entry name" value="RESPONSE_REGULATORY"/>
    <property type="match status" value="1"/>
</dbReference>
<dbReference type="EMBL" id="JBHSZQ010000002">
    <property type="protein sequence ID" value="MFC7124789.1"/>
    <property type="molecule type" value="Genomic_DNA"/>
</dbReference>
<keyword evidence="4" id="KW-0238">DNA-binding</keyword>
<organism evidence="8 9">
    <name type="scientific">Halovenus rubra</name>
    <dbReference type="NCBI Taxonomy" id="869890"/>
    <lineage>
        <taxon>Archaea</taxon>
        <taxon>Methanobacteriati</taxon>
        <taxon>Methanobacteriota</taxon>
        <taxon>Stenosarchaea group</taxon>
        <taxon>Halobacteria</taxon>
        <taxon>Halobacteriales</taxon>
        <taxon>Haloarculaceae</taxon>
        <taxon>Halovenus</taxon>
    </lineage>
</organism>
<dbReference type="InterPro" id="IPR001789">
    <property type="entry name" value="Sig_transdc_resp-reg_receiver"/>
</dbReference>
<evidence type="ECO:0000256" key="2">
    <source>
        <dbReference type="ARBA" id="ARBA00023012"/>
    </source>
</evidence>
<dbReference type="GO" id="GO:0000160">
    <property type="term" value="P:phosphorelay signal transduction system"/>
    <property type="evidence" value="ECO:0007669"/>
    <property type="project" value="UniProtKB-KW"/>
</dbReference>
<dbReference type="PANTHER" id="PTHR48111:SF1">
    <property type="entry name" value="TWO-COMPONENT RESPONSE REGULATOR ORR33"/>
    <property type="match status" value="1"/>
</dbReference>
<dbReference type="Gene3D" id="3.40.50.2300">
    <property type="match status" value="1"/>
</dbReference>